<evidence type="ECO:0000313" key="3">
    <source>
        <dbReference type="Proteomes" id="UP000053766"/>
    </source>
</evidence>
<dbReference type="Proteomes" id="UP000053766">
    <property type="component" value="Unassembled WGS sequence"/>
</dbReference>
<keyword evidence="3" id="KW-1185">Reference proteome</keyword>
<organism evidence="2 3">
    <name type="scientific">Dictyocaulus viviparus</name>
    <name type="common">Bovine lungworm</name>
    <dbReference type="NCBI Taxonomy" id="29172"/>
    <lineage>
        <taxon>Eukaryota</taxon>
        <taxon>Metazoa</taxon>
        <taxon>Ecdysozoa</taxon>
        <taxon>Nematoda</taxon>
        <taxon>Chromadorea</taxon>
        <taxon>Rhabditida</taxon>
        <taxon>Rhabditina</taxon>
        <taxon>Rhabditomorpha</taxon>
        <taxon>Strongyloidea</taxon>
        <taxon>Metastrongylidae</taxon>
        <taxon>Dictyocaulus</taxon>
    </lineage>
</organism>
<reference evidence="3" key="2">
    <citation type="journal article" date="2016" name="Sci. Rep.">
        <title>Dictyocaulus viviparus genome, variome and transcriptome elucidate lungworm biology and support future intervention.</title>
        <authorList>
            <person name="McNulty S.N."/>
            <person name="Strube C."/>
            <person name="Rosa B.A."/>
            <person name="Martin J.C."/>
            <person name="Tyagi R."/>
            <person name="Choi Y.J."/>
            <person name="Wang Q."/>
            <person name="Hallsworth Pepin K."/>
            <person name="Zhang X."/>
            <person name="Ozersky P."/>
            <person name="Wilson R.K."/>
            <person name="Sternberg P.W."/>
            <person name="Gasser R.B."/>
            <person name="Mitreva M."/>
        </authorList>
    </citation>
    <scope>NUCLEOTIDE SEQUENCE [LARGE SCALE GENOMIC DNA]</scope>
    <source>
        <strain evidence="3">HannoverDv2000</strain>
    </source>
</reference>
<proteinExistence type="predicted"/>
<name>A0A0D8X9L1_DICVI</name>
<feature type="transmembrane region" description="Helical" evidence="1">
    <location>
        <begin position="20"/>
        <end position="44"/>
    </location>
</feature>
<evidence type="ECO:0000313" key="2">
    <source>
        <dbReference type="EMBL" id="KJH41275.1"/>
    </source>
</evidence>
<keyword evidence="1" id="KW-1133">Transmembrane helix</keyword>
<dbReference type="EMBL" id="KN716861">
    <property type="protein sequence ID" value="KJH41275.1"/>
    <property type="molecule type" value="Genomic_DNA"/>
</dbReference>
<sequence length="72" mass="8766">MRDTEISEERLQAAYQVVEYLNILLRFFIAMLVFLLVFTMLMFLHYKQALSIWPSLHPYHTILKEESNHFFK</sequence>
<gene>
    <name evidence="2" type="ORF">DICVIV_12757</name>
</gene>
<reference evidence="2 3" key="1">
    <citation type="submission" date="2013-11" db="EMBL/GenBank/DDBJ databases">
        <title>Draft genome of the bovine lungworm Dictyocaulus viviparus.</title>
        <authorList>
            <person name="Mitreva M."/>
        </authorList>
    </citation>
    <scope>NUCLEOTIDE SEQUENCE [LARGE SCALE GENOMIC DNA]</scope>
    <source>
        <strain evidence="2 3">HannoverDv2000</strain>
    </source>
</reference>
<keyword evidence="1" id="KW-0472">Membrane</keyword>
<accession>A0A0D8X9L1</accession>
<dbReference type="OrthoDB" id="5871083at2759"/>
<protein>
    <submittedName>
        <fullName evidence="2">Uncharacterized protein</fullName>
    </submittedName>
</protein>
<evidence type="ECO:0000256" key="1">
    <source>
        <dbReference type="SAM" id="Phobius"/>
    </source>
</evidence>
<keyword evidence="1" id="KW-0812">Transmembrane</keyword>
<dbReference type="AlphaFoldDB" id="A0A0D8X9L1"/>